<dbReference type="PANTHER" id="PTHR32322:SF2">
    <property type="entry name" value="EAMA DOMAIN-CONTAINING PROTEIN"/>
    <property type="match status" value="1"/>
</dbReference>
<dbReference type="InterPro" id="IPR000620">
    <property type="entry name" value="EamA_dom"/>
</dbReference>
<comment type="similarity">
    <text evidence="2">Belongs to the EamA transporter family.</text>
</comment>
<dbReference type="InterPro" id="IPR037185">
    <property type="entry name" value="EmrE-like"/>
</dbReference>
<feature type="domain" description="EamA" evidence="7">
    <location>
        <begin position="156"/>
        <end position="292"/>
    </location>
</feature>
<comment type="subcellular location">
    <subcellularLocation>
        <location evidence="1">Membrane</location>
        <topology evidence="1">Multi-pass membrane protein</topology>
    </subcellularLocation>
</comment>
<gene>
    <name evidence="8" type="ORF">FNB15_09370</name>
</gene>
<dbReference type="EMBL" id="CP041636">
    <property type="protein sequence ID" value="QDO97461.1"/>
    <property type="molecule type" value="Genomic_DNA"/>
</dbReference>
<feature type="transmembrane region" description="Helical" evidence="6">
    <location>
        <begin position="248"/>
        <end position="269"/>
    </location>
</feature>
<evidence type="ECO:0000313" key="8">
    <source>
        <dbReference type="EMBL" id="QDO97461.1"/>
    </source>
</evidence>
<dbReference type="GO" id="GO:0016020">
    <property type="term" value="C:membrane"/>
    <property type="evidence" value="ECO:0007669"/>
    <property type="project" value="UniProtKB-SubCell"/>
</dbReference>
<feature type="transmembrane region" description="Helical" evidence="6">
    <location>
        <begin position="186"/>
        <end position="207"/>
    </location>
</feature>
<feature type="transmembrane region" description="Helical" evidence="6">
    <location>
        <begin position="40"/>
        <end position="61"/>
    </location>
</feature>
<feature type="transmembrane region" description="Helical" evidence="6">
    <location>
        <begin position="275"/>
        <end position="292"/>
    </location>
</feature>
<evidence type="ECO:0000256" key="3">
    <source>
        <dbReference type="ARBA" id="ARBA00022692"/>
    </source>
</evidence>
<evidence type="ECO:0000313" key="9">
    <source>
        <dbReference type="Proteomes" id="UP000317496"/>
    </source>
</evidence>
<proteinExistence type="inferred from homology"/>
<accession>A0A516H0Z6</accession>
<name>A0A516H0Z6_9PROT</name>
<sequence length="296" mass="31463">MLASLRQSRSYPLLLLIATGVTLGLAPPFAKIAIGSGVSPIAFAFWQNLVGGLLLLALAVMTGARPPLRHLRFYVISGLITLALPSLLIFLAVARVGAGLPSIAYAFPAMLTYAFALGLRMEKLIWTRAAGIGLGVVGILIILLPRTGPISDAHLPWMLLAMLAPVSLAAGNIYRTRYWPKDAPPLALAAGTLLGAAFWLLLGSLVLNGGLYLPSNTAPADWVLLAAGFFSCLSFIPYFELQRVAGPVYLSQIGYVMAATSLGIGHFVFGERYGLLVWSAVVVIIAGILLVNRRKI</sequence>
<dbReference type="Pfam" id="PF00892">
    <property type="entry name" value="EamA"/>
    <property type="match status" value="2"/>
</dbReference>
<feature type="transmembrane region" description="Helical" evidence="6">
    <location>
        <begin position="156"/>
        <end position="174"/>
    </location>
</feature>
<dbReference type="AlphaFoldDB" id="A0A516H0Z6"/>
<dbReference type="InterPro" id="IPR050638">
    <property type="entry name" value="AA-Vitamin_Transporters"/>
</dbReference>
<evidence type="ECO:0000256" key="4">
    <source>
        <dbReference type="ARBA" id="ARBA00022989"/>
    </source>
</evidence>
<evidence type="ECO:0000256" key="2">
    <source>
        <dbReference type="ARBA" id="ARBA00007362"/>
    </source>
</evidence>
<feature type="transmembrane region" description="Helical" evidence="6">
    <location>
        <begin position="222"/>
        <end position="241"/>
    </location>
</feature>
<reference evidence="8 9" key="1">
    <citation type="submission" date="2019-07" db="EMBL/GenBank/DDBJ databases">
        <title>Genome sequencing for Ferrovibrio sp. K5.</title>
        <authorList>
            <person name="Park S.-J."/>
        </authorList>
    </citation>
    <scope>NUCLEOTIDE SEQUENCE [LARGE SCALE GENOMIC DNA]</scope>
    <source>
        <strain evidence="8 9">K5</strain>
    </source>
</reference>
<feature type="transmembrane region" description="Helical" evidence="6">
    <location>
        <begin position="125"/>
        <end position="144"/>
    </location>
</feature>
<feature type="domain" description="EamA" evidence="7">
    <location>
        <begin position="13"/>
        <end position="143"/>
    </location>
</feature>
<feature type="transmembrane region" description="Helical" evidence="6">
    <location>
        <begin position="73"/>
        <end position="94"/>
    </location>
</feature>
<keyword evidence="4 6" id="KW-1133">Transmembrane helix</keyword>
<evidence type="ECO:0000256" key="6">
    <source>
        <dbReference type="SAM" id="Phobius"/>
    </source>
</evidence>
<keyword evidence="9" id="KW-1185">Reference proteome</keyword>
<feature type="transmembrane region" description="Helical" evidence="6">
    <location>
        <begin position="100"/>
        <end position="118"/>
    </location>
</feature>
<dbReference type="Proteomes" id="UP000317496">
    <property type="component" value="Chromosome"/>
</dbReference>
<dbReference type="SUPFAM" id="SSF103481">
    <property type="entry name" value="Multidrug resistance efflux transporter EmrE"/>
    <property type="match status" value="2"/>
</dbReference>
<dbReference type="OrthoDB" id="8688375at2"/>
<keyword evidence="3 6" id="KW-0812">Transmembrane</keyword>
<organism evidence="8 9">
    <name type="scientific">Ferrovibrio terrae</name>
    <dbReference type="NCBI Taxonomy" id="2594003"/>
    <lineage>
        <taxon>Bacteria</taxon>
        <taxon>Pseudomonadati</taxon>
        <taxon>Pseudomonadota</taxon>
        <taxon>Alphaproteobacteria</taxon>
        <taxon>Rhodospirillales</taxon>
        <taxon>Rhodospirillaceae</taxon>
        <taxon>Ferrovibrio</taxon>
    </lineage>
</organism>
<evidence type="ECO:0000259" key="7">
    <source>
        <dbReference type="Pfam" id="PF00892"/>
    </source>
</evidence>
<dbReference type="PANTHER" id="PTHR32322">
    <property type="entry name" value="INNER MEMBRANE TRANSPORTER"/>
    <property type="match status" value="1"/>
</dbReference>
<protein>
    <submittedName>
        <fullName evidence="8">DMT family transporter</fullName>
    </submittedName>
</protein>
<keyword evidence="5 6" id="KW-0472">Membrane</keyword>
<dbReference type="RefSeq" id="WP_144068442.1">
    <property type="nucleotide sequence ID" value="NZ_CP041636.1"/>
</dbReference>
<evidence type="ECO:0000256" key="1">
    <source>
        <dbReference type="ARBA" id="ARBA00004141"/>
    </source>
</evidence>
<evidence type="ECO:0000256" key="5">
    <source>
        <dbReference type="ARBA" id="ARBA00023136"/>
    </source>
</evidence>
<dbReference type="KEGG" id="fer:FNB15_09370"/>